<keyword evidence="6" id="KW-0406">Ion transport</keyword>
<dbReference type="SMART" id="SM00382">
    <property type="entry name" value="AAA"/>
    <property type="match status" value="1"/>
</dbReference>
<accession>A0A7G7CQP3</accession>
<dbReference type="GO" id="GO:0005524">
    <property type="term" value="F:ATP binding"/>
    <property type="evidence" value="ECO:0007669"/>
    <property type="project" value="InterPro"/>
</dbReference>
<dbReference type="InterPro" id="IPR027417">
    <property type="entry name" value="P-loop_NTPase"/>
</dbReference>
<dbReference type="AlphaFoldDB" id="A0A7G7CQP3"/>
<keyword evidence="2" id="KW-0813">Transport</keyword>
<dbReference type="RefSeq" id="WP_185176283.1">
    <property type="nucleotide sequence ID" value="NZ_CP059404.1"/>
</dbReference>
<evidence type="ECO:0000256" key="4">
    <source>
        <dbReference type="ARBA" id="ARBA00022496"/>
    </source>
</evidence>
<evidence type="ECO:0000256" key="6">
    <source>
        <dbReference type="ARBA" id="ARBA00023065"/>
    </source>
</evidence>
<dbReference type="KEGG" id="cik:H0194_02390"/>
<dbReference type="PANTHER" id="PTHR42771:SF2">
    <property type="entry name" value="IRON(3+)-HYDROXAMATE IMPORT ATP-BINDING PROTEIN FHUC"/>
    <property type="match status" value="1"/>
</dbReference>
<gene>
    <name evidence="9" type="ORF">H0194_02390</name>
</gene>
<keyword evidence="3" id="KW-1003">Cell membrane</keyword>
<organism evidence="9 10">
    <name type="scientific">Corynebacterium incognita</name>
    <dbReference type="NCBI Taxonomy" id="2754725"/>
    <lineage>
        <taxon>Bacteria</taxon>
        <taxon>Bacillati</taxon>
        <taxon>Actinomycetota</taxon>
        <taxon>Actinomycetes</taxon>
        <taxon>Mycobacteriales</taxon>
        <taxon>Corynebacteriaceae</taxon>
        <taxon>Corynebacterium</taxon>
    </lineage>
</organism>
<evidence type="ECO:0000313" key="10">
    <source>
        <dbReference type="Proteomes" id="UP000515743"/>
    </source>
</evidence>
<evidence type="ECO:0000256" key="2">
    <source>
        <dbReference type="ARBA" id="ARBA00022448"/>
    </source>
</evidence>
<dbReference type="EMBL" id="CP059404">
    <property type="protein sequence ID" value="QNE89909.1"/>
    <property type="molecule type" value="Genomic_DNA"/>
</dbReference>
<keyword evidence="5" id="KW-0408">Iron</keyword>
<reference evidence="9 10" key="1">
    <citation type="submission" date="2020-07" db="EMBL/GenBank/DDBJ databases">
        <title>Complete genome and description of Corynebacterium incognita strain Marseille-Q3630 sp. nov.</title>
        <authorList>
            <person name="Boxberger M."/>
        </authorList>
    </citation>
    <scope>NUCLEOTIDE SEQUENCE [LARGE SCALE GENOMIC DNA]</scope>
    <source>
        <strain evidence="9 10">Marseille-Q3630</strain>
    </source>
</reference>
<dbReference type="SUPFAM" id="SSF52540">
    <property type="entry name" value="P-loop containing nucleoside triphosphate hydrolases"/>
    <property type="match status" value="1"/>
</dbReference>
<dbReference type="PANTHER" id="PTHR42771">
    <property type="entry name" value="IRON(3+)-HYDROXAMATE IMPORT ATP-BINDING PROTEIN FHUC"/>
    <property type="match status" value="1"/>
</dbReference>
<dbReference type="Pfam" id="PF13304">
    <property type="entry name" value="AAA_21"/>
    <property type="match status" value="1"/>
</dbReference>
<evidence type="ECO:0000256" key="3">
    <source>
        <dbReference type="ARBA" id="ARBA00022475"/>
    </source>
</evidence>
<dbReference type="GO" id="GO:0006826">
    <property type="term" value="P:iron ion transport"/>
    <property type="evidence" value="ECO:0007669"/>
    <property type="project" value="UniProtKB-KW"/>
</dbReference>
<evidence type="ECO:0000256" key="5">
    <source>
        <dbReference type="ARBA" id="ARBA00023004"/>
    </source>
</evidence>
<dbReference type="GO" id="GO:0006302">
    <property type="term" value="P:double-strand break repair"/>
    <property type="evidence" value="ECO:0007669"/>
    <property type="project" value="InterPro"/>
</dbReference>
<dbReference type="InterPro" id="IPR003959">
    <property type="entry name" value="ATPase_AAA_core"/>
</dbReference>
<keyword evidence="7" id="KW-0472">Membrane</keyword>
<dbReference type="GO" id="GO:0016887">
    <property type="term" value="F:ATP hydrolysis activity"/>
    <property type="evidence" value="ECO:0007669"/>
    <property type="project" value="InterPro"/>
</dbReference>
<keyword evidence="4" id="KW-0410">Iron transport</keyword>
<evidence type="ECO:0000259" key="8">
    <source>
        <dbReference type="SMART" id="SM00382"/>
    </source>
</evidence>
<dbReference type="Gene3D" id="3.40.50.300">
    <property type="entry name" value="P-loop containing nucleotide triphosphate hydrolases"/>
    <property type="match status" value="2"/>
</dbReference>
<comment type="subcellular location">
    <subcellularLocation>
        <location evidence="1">Cell membrane</location>
        <topology evidence="1">Peripheral membrane protein</topology>
    </subcellularLocation>
</comment>
<protein>
    <submittedName>
        <fullName evidence="9">AAA family ATPase</fullName>
    </submittedName>
</protein>
<dbReference type="InterPro" id="IPR051535">
    <property type="entry name" value="Siderophore_ABC-ATPase"/>
</dbReference>
<dbReference type="InterPro" id="IPR038729">
    <property type="entry name" value="Rad50/SbcC_AAA"/>
</dbReference>
<dbReference type="InterPro" id="IPR003593">
    <property type="entry name" value="AAA+_ATPase"/>
</dbReference>
<evidence type="ECO:0000313" key="9">
    <source>
        <dbReference type="EMBL" id="QNE89909.1"/>
    </source>
</evidence>
<keyword evidence="10" id="KW-1185">Reference proteome</keyword>
<evidence type="ECO:0000256" key="1">
    <source>
        <dbReference type="ARBA" id="ARBA00004202"/>
    </source>
</evidence>
<dbReference type="GO" id="GO:0005886">
    <property type="term" value="C:plasma membrane"/>
    <property type="evidence" value="ECO:0007669"/>
    <property type="project" value="UniProtKB-SubCell"/>
</dbReference>
<evidence type="ECO:0000256" key="7">
    <source>
        <dbReference type="ARBA" id="ARBA00023136"/>
    </source>
</evidence>
<proteinExistence type="predicted"/>
<dbReference type="Proteomes" id="UP000515743">
    <property type="component" value="Chromosome"/>
</dbReference>
<feature type="domain" description="AAA+ ATPase" evidence="8">
    <location>
        <begin position="40"/>
        <end position="217"/>
    </location>
</feature>
<name>A0A7G7CQP3_9CORY</name>
<dbReference type="Pfam" id="PF13476">
    <property type="entry name" value="AAA_23"/>
    <property type="match status" value="1"/>
</dbReference>
<sequence length="256" mass="27593">MFYSSARIRDLKPGERAEEDFSFSLPAVCHLRARGLLEFRTPVTVFVGPNGAGKSTLLEALAISAGFPDAGGPLADGPAGLSGLQSSLHKRTVLRPVYPVRPPLRGFFLRADTHSELVGRMVSPKAQAGFNRLPPSHHLQHRSHGESVMDILAEHVDGAGIYFFDEPESGLSVIRQMALLAEIDQAVTRGGQFFIATHSPILLGIPRATILEVGDDGIVPIAFEDTEAVRATREFLADPSGVVKYVTAPDVEYLGD</sequence>